<dbReference type="Gene3D" id="3.40.190.290">
    <property type="match status" value="1"/>
</dbReference>
<dbReference type="InterPro" id="IPR036390">
    <property type="entry name" value="WH_DNA-bd_sf"/>
</dbReference>
<evidence type="ECO:0000313" key="7">
    <source>
        <dbReference type="Proteomes" id="UP000181901"/>
    </source>
</evidence>
<keyword evidence="2" id="KW-0805">Transcription regulation</keyword>
<comment type="similarity">
    <text evidence="1">Belongs to the LysR transcriptional regulatory family.</text>
</comment>
<evidence type="ECO:0000256" key="4">
    <source>
        <dbReference type="ARBA" id="ARBA00023163"/>
    </source>
</evidence>
<dbReference type="PANTHER" id="PTHR30126">
    <property type="entry name" value="HTH-TYPE TRANSCRIPTIONAL REGULATOR"/>
    <property type="match status" value="1"/>
</dbReference>
<evidence type="ECO:0000313" key="6">
    <source>
        <dbReference type="EMBL" id="OIQ52285.1"/>
    </source>
</evidence>
<protein>
    <submittedName>
        <fullName evidence="6">Hydrogen peroxide-inducible gene activator</fullName>
    </submittedName>
</protein>
<dbReference type="GO" id="GO:0000976">
    <property type="term" value="F:transcription cis-regulatory region binding"/>
    <property type="evidence" value="ECO:0007669"/>
    <property type="project" value="TreeGrafter"/>
</dbReference>
<dbReference type="GO" id="GO:0003700">
    <property type="term" value="F:DNA-binding transcription factor activity"/>
    <property type="evidence" value="ECO:0007669"/>
    <property type="project" value="InterPro"/>
</dbReference>
<dbReference type="SUPFAM" id="SSF53850">
    <property type="entry name" value="Periplasmic binding protein-like II"/>
    <property type="match status" value="1"/>
</dbReference>
<evidence type="ECO:0000256" key="2">
    <source>
        <dbReference type="ARBA" id="ARBA00023015"/>
    </source>
</evidence>
<dbReference type="InterPro" id="IPR005119">
    <property type="entry name" value="LysR_subst-bd"/>
</dbReference>
<dbReference type="Pfam" id="PF03466">
    <property type="entry name" value="LysR_substrate"/>
    <property type="match status" value="1"/>
</dbReference>
<dbReference type="SUPFAM" id="SSF46785">
    <property type="entry name" value="Winged helix' DNA-binding domain"/>
    <property type="match status" value="1"/>
</dbReference>
<dbReference type="Gene3D" id="1.10.10.10">
    <property type="entry name" value="Winged helix-like DNA-binding domain superfamily/Winged helix DNA-binding domain"/>
    <property type="match status" value="1"/>
</dbReference>
<dbReference type="PRINTS" id="PR00039">
    <property type="entry name" value="HTHLYSR"/>
</dbReference>
<dbReference type="FunFam" id="1.10.10.10:FF:000001">
    <property type="entry name" value="LysR family transcriptional regulator"/>
    <property type="match status" value="1"/>
</dbReference>
<organism evidence="6 7">
    <name type="scientific">Pseudodesulfovibrio hydrargyri</name>
    <dbReference type="NCBI Taxonomy" id="2125990"/>
    <lineage>
        <taxon>Bacteria</taxon>
        <taxon>Pseudomonadati</taxon>
        <taxon>Thermodesulfobacteriota</taxon>
        <taxon>Desulfovibrionia</taxon>
        <taxon>Desulfovibrionales</taxon>
        <taxon>Desulfovibrionaceae</taxon>
    </lineage>
</organism>
<gene>
    <name evidence="6" type="primary">oxyR</name>
    <name evidence="6" type="ORF">BerOc1_00759</name>
</gene>
<reference evidence="6 7" key="1">
    <citation type="submission" date="2015-09" db="EMBL/GenBank/DDBJ databases">
        <title>Genome of Desulfovibrio dechloracetivorans BerOc1, a mercury methylating strain isolated from highly hydrocarbons and metals contaminated coastal sediments.</title>
        <authorList>
            <person name="Goni Urriza M."/>
            <person name="Gassie C."/>
            <person name="Bouchez O."/>
            <person name="Klopp C."/>
            <person name="Ranchou-Peyruse A."/>
            <person name="Remy G."/>
        </authorList>
    </citation>
    <scope>NUCLEOTIDE SEQUENCE [LARGE SCALE GENOMIC DNA]</scope>
    <source>
        <strain evidence="6 7">BerOc1</strain>
    </source>
</reference>
<feature type="domain" description="HTH lysR-type" evidence="5">
    <location>
        <begin position="1"/>
        <end position="58"/>
    </location>
</feature>
<evidence type="ECO:0000259" key="5">
    <source>
        <dbReference type="PROSITE" id="PS50931"/>
    </source>
</evidence>
<dbReference type="PROSITE" id="PS50931">
    <property type="entry name" value="HTH_LYSR"/>
    <property type="match status" value="1"/>
</dbReference>
<comment type="caution">
    <text evidence="6">The sequence shown here is derived from an EMBL/GenBank/DDBJ whole genome shotgun (WGS) entry which is preliminary data.</text>
</comment>
<evidence type="ECO:0000256" key="3">
    <source>
        <dbReference type="ARBA" id="ARBA00023125"/>
    </source>
</evidence>
<sequence>MELYQLVSFVAVAEEGNMTRAASRLNMSQPAVSAQIKALEEELGISLFWRTPQGMDLTKGGERLKDRADIILRDVDAFRNEAEKARGGGRGSIALGVNTDPRLLRLKNVHSLLAKEFPEIFLVVKETMSWDVASELSSRNIDLGFSYTLPDDDRIEAQSLGEIELSIVASEAWRERLGAPGLKELASFPWVWTSDHCPMNKVLSGLFKSIGEEPVKAVVVDQESAILRLVADEVGLGIMPALKVEDVSDAYGIFSVMNLEKKLTLHLLSLERRADEPMIAAMVSLIREVWS</sequence>
<dbReference type="InterPro" id="IPR000847">
    <property type="entry name" value="LysR_HTH_N"/>
</dbReference>
<keyword evidence="3" id="KW-0238">DNA-binding</keyword>
<evidence type="ECO:0000256" key="1">
    <source>
        <dbReference type="ARBA" id="ARBA00009437"/>
    </source>
</evidence>
<dbReference type="OrthoDB" id="5317428at2"/>
<keyword evidence="4" id="KW-0804">Transcription</keyword>
<dbReference type="PANTHER" id="PTHR30126:SF40">
    <property type="entry name" value="HTH-TYPE TRANSCRIPTIONAL REGULATOR GLTR"/>
    <property type="match status" value="1"/>
</dbReference>
<dbReference type="Pfam" id="PF00126">
    <property type="entry name" value="HTH_1"/>
    <property type="match status" value="1"/>
</dbReference>
<dbReference type="Proteomes" id="UP000181901">
    <property type="component" value="Unassembled WGS sequence"/>
</dbReference>
<dbReference type="RefSeq" id="WP_071544357.1">
    <property type="nucleotide sequence ID" value="NZ_LKAQ01000001.1"/>
</dbReference>
<name>A0A1J5N0G5_9BACT</name>
<accession>A0A1J5N0G5</accession>
<proteinExistence type="inferred from homology"/>
<dbReference type="InterPro" id="IPR036388">
    <property type="entry name" value="WH-like_DNA-bd_sf"/>
</dbReference>
<dbReference type="AlphaFoldDB" id="A0A1J5N0G5"/>
<dbReference type="EMBL" id="LKAQ01000001">
    <property type="protein sequence ID" value="OIQ52285.1"/>
    <property type="molecule type" value="Genomic_DNA"/>
</dbReference>
<keyword evidence="7" id="KW-1185">Reference proteome</keyword>
<dbReference type="CDD" id="cd05466">
    <property type="entry name" value="PBP2_LTTR_substrate"/>
    <property type="match status" value="1"/>
</dbReference>